<dbReference type="InterPro" id="IPR025347">
    <property type="entry name" value="DUF4251"/>
</dbReference>
<dbReference type="Proteomes" id="UP000468707">
    <property type="component" value="Unassembled WGS sequence"/>
</dbReference>
<feature type="signal peptide" evidence="1">
    <location>
        <begin position="1"/>
        <end position="26"/>
    </location>
</feature>
<dbReference type="PROSITE" id="PS51257">
    <property type="entry name" value="PROKAR_LIPOPROTEIN"/>
    <property type="match status" value="1"/>
</dbReference>
<evidence type="ECO:0000313" key="3">
    <source>
        <dbReference type="Proteomes" id="UP000468707"/>
    </source>
</evidence>
<accession>A0A6I5KPY2</accession>
<evidence type="ECO:0000313" key="2">
    <source>
        <dbReference type="EMBL" id="NDV42954.1"/>
    </source>
</evidence>
<keyword evidence="1" id="KW-0732">Signal</keyword>
<dbReference type="Gene3D" id="2.40.128.410">
    <property type="match status" value="1"/>
</dbReference>
<proteinExistence type="predicted"/>
<organism evidence="2 3">
    <name type="scientific">Flagellimonas sediminis</name>
    <dbReference type="NCBI Taxonomy" id="2696468"/>
    <lineage>
        <taxon>Bacteria</taxon>
        <taxon>Pseudomonadati</taxon>
        <taxon>Bacteroidota</taxon>
        <taxon>Flavobacteriia</taxon>
        <taxon>Flavobacteriales</taxon>
        <taxon>Flavobacteriaceae</taxon>
        <taxon>Flagellimonas</taxon>
    </lineage>
</organism>
<gene>
    <name evidence="2" type="ORF">GTK07_06400</name>
</gene>
<comment type="caution">
    <text evidence="2">The sequence shown here is derived from an EMBL/GenBank/DDBJ whole genome shotgun (WGS) entry which is preliminary data.</text>
</comment>
<dbReference type="AlphaFoldDB" id="A0A6I5KPY2"/>
<feature type="chain" id="PRO_5026119909" evidence="1">
    <location>
        <begin position="27"/>
        <end position="185"/>
    </location>
</feature>
<dbReference type="RefSeq" id="WP_163634197.1">
    <property type="nucleotide sequence ID" value="NZ_JAAAMI010000002.1"/>
</dbReference>
<dbReference type="Pfam" id="PF14059">
    <property type="entry name" value="DUF4251"/>
    <property type="match status" value="1"/>
</dbReference>
<sequence>MKTLFHTIFTVALLFFVTGCSSVYQATPEEVAALDKIARDQHFEIQAMWAQPMASQSLNSIANAGLLPPGSTASRIDIAGSRGYLRMVGDSVMADLPYFGERRMGGTYNPQQTGIKFEGVPKDFSLEPVTKGKGYVIKFNVNQGAEAYQVVAQLFPNRTARIAMSSSHRTNIWYQGNLAPYERKE</sequence>
<dbReference type="EMBL" id="JAAAMI010000002">
    <property type="protein sequence ID" value="NDV42954.1"/>
    <property type="molecule type" value="Genomic_DNA"/>
</dbReference>
<name>A0A6I5KPY2_9FLAO</name>
<evidence type="ECO:0000256" key="1">
    <source>
        <dbReference type="SAM" id="SignalP"/>
    </source>
</evidence>
<reference evidence="2 3" key="1">
    <citation type="submission" date="2020-01" db="EMBL/GenBank/DDBJ databases">
        <title>Muricauda sediminis sp.nov. 40Bstr401.</title>
        <authorList>
            <person name="Xue Z."/>
            <person name="Zhu S."/>
            <person name="Ren N."/>
            <person name="Chen T."/>
            <person name="Chen X."/>
            <person name="Chen J."/>
            <person name="Yang J."/>
        </authorList>
    </citation>
    <scope>NUCLEOTIDE SEQUENCE [LARGE SCALE GENOMIC DNA]</scope>
    <source>
        <strain evidence="2 3">40Bstr401</strain>
    </source>
</reference>
<keyword evidence="3" id="KW-1185">Reference proteome</keyword>
<protein>
    <submittedName>
        <fullName evidence="2">DUF4251 domain-containing protein</fullName>
    </submittedName>
</protein>